<keyword evidence="3" id="KW-0052">Apoplast</keyword>
<feature type="binding site" evidence="8">
    <location>
        <position position="334"/>
    </location>
    <ligand>
        <name>oxalate</name>
        <dbReference type="ChEBI" id="CHEBI:30623"/>
    </ligand>
</feature>
<evidence type="ECO:0000259" key="12">
    <source>
        <dbReference type="SMART" id="SM00835"/>
    </source>
</evidence>
<dbReference type="PROSITE" id="PS00725">
    <property type="entry name" value="GERMIN"/>
    <property type="match status" value="2"/>
</dbReference>
<dbReference type="FunFam" id="2.60.120.10:FF:000005">
    <property type="entry name" value="Germin-like protein subfamily 1 member 8"/>
    <property type="match status" value="2"/>
</dbReference>
<protein>
    <recommendedName>
        <fullName evidence="12">Cupin type-1 domain-containing protein</fullName>
    </recommendedName>
</protein>
<dbReference type="Proteomes" id="UP001327560">
    <property type="component" value="Chromosome 2"/>
</dbReference>
<evidence type="ECO:0000256" key="3">
    <source>
        <dbReference type="ARBA" id="ARBA00022523"/>
    </source>
</evidence>
<dbReference type="AlphaFoldDB" id="A0AAQ3Q4D6"/>
<keyword evidence="7 8" id="KW-0464">Manganese</keyword>
<evidence type="ECO:0000256" key="10">
    <source>
        <dbReference type="PIRSR" id="PIRSR601929-3"/>
    </source>
</evidence>
<evidence type="ECO:0000256" key="2">
    <source>
        <dbReference type="ARBA" id="ARBA00007456"/>
    </source>
</evidence>
<feature type="binding site" evidence="9">
    <location>
        <position position="382"/>
    </location>
    <ligand>
        <name>Mn(2+)</name>
        <dbReference type="ChEBI" id="CHEBI:29035"/>
    </ligand>
</feature>
<accession>A0AAQ3Q4D6</accession>
<comment type="similarity">
    <text evidence="2">Belongs to the germin family.</text>
</comment>
<keyword evidence="5 8" id="KW-0479">Metal-binding</keyword>
<feature type="disulfide bond" evidence="10">
    <location>
        <begin position="257"/>
        <end position="270"/>
    </location>
</feature>
<evidence type="ECO:0000256" key="7">
    <source>
        <dbReference type="ARBA" id="ARBA00023211"/>
    </source>
</evidence>
<feature type="signal peptide" evidence="11">
    <location>
        <begin position="1"/>
        <end position="23"/>
    </location>
</feature>
<reference evidence="13 14" key="1">
    <citation type="submission" date="2023-10" db="EMBL/GenBank/DDBJ databases">
        <title>Chromosome-scale genome assembly provides insights into flower coloration mechanisms of Canna indica.</title>
        <authorList>
            <person name="Li C."/>
        </authorList>
    </citation>
    <scope>NUCLEOTIDE SEQUENCE [LARGE SCALE GENOMIC DNA]</scope>
    <source>
        <tissue evidence="13">Flower</tissue>
    </source>
</reference>
<dbReference type="Gene3D" id="2.60.120.10">
    <property type="entry name" value="Jelly Rolls"/>
    <property type="match status" value="3"/>
</dbReference>
<evidence type="ECO:0000256" key="1">
    <source>
        <dbReference type="ARBA" id="ARBA00004271"/>
    </source>
</evidence>
<dbReference type="CDD" id="cd02241">
    <property type="entry name" value="cupin_OxOx"/>
    <property type="match status" value="2"/>
</dbReference>
<dbReference type="InterPro" id="IPR011051">
    <property type="entry name" value="RmlC_Cupin_sf"/>
</dbReference>
<dbReference type="PROSITE" id="PS51257">
    <property type="entry name" value="PROKAR_LIPOPROTEIN"/>
    <property type="match status" value="1"/>
</dbReference>
<keyword evidence="6 10" id="KW-1015">Disulfide bond</keyword>
<organism evidence="13 14">
    <name type="scientific">Canna indica</name>
    <name type="common">Indian-shot</name>
    <dbReference type="NCBI Taxonomy" id="4628"/>
    <lineage>
        <taxon>Eukaryota</taxon>
        <taxon>Viridiplantae</taxon>
        <taxon>Streptophyta</taxon>
        <taxon>Embryophyta</taxon>
        <taxon>Tracheophyta</taxon>
        <taxon>Spermatophyta</taxon>
        <taxon>Magnoliopsida</taxon>
        <taxon>Liliopsida</taxon>
        <taxon>Zingiberales</taxon>
        <taxon>Cannaceae</taxon>
        <taxon>Canna</taxon>
    </lineage>
</organism>
<feature type="domain" description="Cupin type-1" evidence="12">
    <location>
        <begin position="59"/>
        <end position="211"/>
    </location>
</feature>
<dbReference type="InterPro" id="IPR019780">
    <property type="entry name" value="Germin_Mn-BS"/>
</dbReference>
<dbReference type="InterPro" id="IPR001929">
    <property type="entry name" value="Germin"/>
</dbReference>
<dbReference type="Pfam" id="PF00190">
    <property type="entry name" value="Cupin_1"/>
    <property type="match status" value="2"/>
</dbReference>
<evidence type="ECO:0000256" key="5">
    <source>
        <dbReference type="ARBA" id="ARBA00022723"/>
    </source>
</evidence>
<evidence type="ECO:0000256" key="9">
    <source>
        <dbReference type="PIRSR" id="PIRSR601929-2"/>
    </source>
</evidence>
<feature type="binding site" evidence="9">
    <location>
        <position position="334"/>
    </location>
    <ligand>
        <name>Mn(2+)</name>
        <dbReference type="ChEBI" id="CHEBI:29035"/>
    </ligand>
</feature>
<evidence type="ECO:0000256" key="8">
    <source>
        <dbReference type="PIRSR" id="PIRSR601929-1"/>
    </source>
</evidence>
<dbReference type="GO" id="GO:0030145">
    <property type="term" value="F:manganese ion binding"/>
    <property type="evidence" value="ECO:0007669"/>
    <property type="project" value="InterPro"/>
</dbReference>
<sequence length="563" mass="60474">MAAAKITVIAALAFIACLHHALADPSPLQDYCVADYNLFVNGYACKNPDDVTADDFFLSGFETPGSTNNYLGSNITLVNVLRIPGLNTLGVAMSRIDFAPRGLNPPHYHPRSSEILHVVEGTLYAGFISSNTRNGNLLFAKKLQKGDVIVFPQGLIHFQFNYGESSAVAKASFNSQNPGLVTTANALFGSNPAIDAEVLAKAFQLDKETVEWLQSKNWVDNSGEDYIAAKITVIAALAFTNCLLLALADPSPLQDYCVADYNLFVNGYACKNPDDVTADDFFFSGFETPGSTDNYLGSNITLVNVQGIPGLNTLGVAMSRIDFAPRGLNPPHSHPRSSEILHVVEGTLYAGFISSNSRNGNLLFAKKLQKGDVFVFPQGLIHFQFNYGESSAVAKASFNSQNPGLVTTANALFGSNPAIDAEVLAKAFQLDKETVEWLQTPNKLHAMAAAKIIVIAALAFTNCLLLALADPSPLQDYCVADYNLFVNGYACKNPDDVTADDFFFSGFETPGSTDNYLGSNITLVNVQGIPGLNTLGVAMSRIDFAPRVSAMHLDGVPFIQSPS</sequence>
<feature type="binding site" evidence="8">
    <location>
        <position position="339"/>
    </location>
    <ligand>
        <name>oxalate</name>
        <dbReference type="ChEBI" id="CHEBI:30623"/>
    </ligand>
</feature>
<evidence type="ECO:0000313" key="14">
    <source>
        <dbReference type="Proteomes" id="UP001327560"/>
    </source>
</evidence>
<keyword evidence="14" id="KW-1185">Reference proteome</keyword>
<feature type="chain" id="PRO_5042970932" description="Cupin type-1 domain-containing protein" evidence="11">
    <location>
        <begin position="24"/>
        <end position="563"/>
    </location>
</feature>
<feature type="binding site" evidence="8">
    <location>
        <position position="329"/>
    </location>
    <ligand>
        <name>oxalate</name>
        <dbReference type="ChEBI" id="CHEBI:30623"/>
    </ligand>
</feature>
<evidence type="ECO:0000313" key="13">
    <source>
        <dbReference type="EMBL" id="WOK96160.1"/>
    </source>
</evidence>
<dbReference type="SMART" id="SM00835">
    <property type="entry name" value="Cupin_1"/>
    <property type="match status" value="2"/>
</dbReference>
<evidence type="ECO:0000256" key="11">
    <source>
        <dbReference type="SAM" id="SignalP"/>
    </source>
</evidence>
<gene>
    <name evidence="13" type="ORF">Cni_G04867</name>
</gene>
<evidence type="ECO:0000256" key="6">
    <source>
        <dbReference type="ARBA" id="ARBA00023157"/>
    </source>
</evidence>
<feature type="binding site" evidence="9">
    <location>
        <position position="332"/>
    </location>
    <ligand>
        <name>Mn(2+)</name>
        <dbReference type="ChEBI" id="CHEBI:29035"/>
    </ligand>
</feature>
<dbReference type="SUPFAM" id="SSF51182">
    <property type="entry name" value="RmlC-like cupins"/>
    <property type="match status" value="3"/>
</dbReference>
<keyword evidence="4" id="KW-0964">Secreted</keyword>
<dbReference type="InterPro" id="IPR006045">
    <property type="entry name" value="Cupin_1"/>
</dbReference>
<name>A0AAQ3Q4D6_9LILI</name>
<evidence type="ECO:0000256" key="4">
    <source>
        <dbReference type="ARBA" id="ARBA00022525"/>
    </source>
</evidence>
<feature type="domain" description="Cupin type-1" evidence="12">
    <location>
        <begin position="284"/>
        <end position="436"/>
    </location>
</feature>
<comment type="subcellular location">
    <subcellularLocation>
        <location evidence="1">Secreted</location>
        <location evidence="1">Extracellular space</location>
        <location evidence="1">Apoplast</location>
    </subcellularLocation>
</comment>
<dbReference type="PRINTS" id="PR00325">
    <property type="entry name" value="GERMIN"/>
</dbReference>
<dbReference type="PANTHER" id="PTHR31238">
    <property type="entry name" value="GERMIN-LIKE PROTEIN SUBFAMILY 3 MEMBER 3"/>
    <property type="match status" value="1"/>
</dbReference>
<keyword evidence="11" id="KW-0732">Signal</keyword>
<feature type="binding site" evidence="9">
    <location>
        <position position="339"/>
    </location>
    <ligand>
        <name>Mn(2+)</name>
        <dbReference type="ChEBI" id="CHEBI:29035"/>
    </ligand>
</feature>
<dbReference type="GO" id="GO:0048046">
    <property type="term" value="C:apoplast"/>
    <property type="evidence" value="ECO:0007669"/>
    <property type="project" value="UniProtKB-SubCell"/>
</dbReference>
<dbReference type="InterPro" id="IPR014710">
    <property type="entry name" value="RmlC-like_jellyroll"/>
</dbReference>
<dbReference type="EMBL" id="CP136891">
    <property type="protein sequence ID" value="WOK96160.1"/>
    <property type="molecule type" value="Genomic_DNA"/>
</dbReference>
<proteinExistence type="inferred from homology"/>